<sequence length="65" mass="7640">MSAKRHEYVITWRGRHPQDWGGRTIVDHITSSNAESAIAKFRRGLSEEYEITRKTDIIIEEVRIK</sequence>
<organism evidence="1 2">
    <name type="scientific">Gordonia phage Daredevil</name>
    <dbReference type="NCBI Taxonomy" id="2283286"/>
    <lineage>
        <taxon>Viruses</taxon>
        <taxon>Duplodnaviria</taxon>
        <taxon>Heunggongvirae</taxon>
        <taxon>Uroviricota</taxon>
        <taxon>Caudoviricetes</taxon>
        <taxon>Daredevilvirus</taxon>
        <taxon>Daredevilvirus daredevil</taxon>
    </lineage>
</organism>
<dbReference type="KEGG" id="vg:54998120"/>
<dbReference type="GeneID" id="54998120"/>
<protein>
    <submittedName>
        <fullName evidence="1">Uncharacterized protein</fullName>
    </submittedName>
</protein>
<reference evidence="2" key="1">
    <citation type="submission" date="2018-07" db="EMBL/GenBank/DDBJ databases">
        <authorList>
            <person name="Quirk P.G."/>
            <person name="Krulwich T.A."/>
        </authorList>
    </citation>
    <scope>NUCLEOTIDE SEQUENCE [LARGE SCALE GENOMIC DNA]</scope>
</reference>
<dbReference type="RefSeq" id="YP_009807245.1">
    <property type="nucleotide sequence ID" value="NC_048021.1"/>
</dbReference>
<keyword evidence="2" id="KW-1185">Reference proteome</keyword>
<accession>A0A345MIY6</accession>
<proteinExistence type="predicted"/>
<name>A0A345MIY6_9CAUD</name>
<dbReference type="Proteomes" id="UP000257597">
    <property type="component" value="Segment"/>
</dbReference>
<gene>
    <name evidence="1" type="primary">131</name>
    <name evidence="1" type="ORF">SEA_DAREDEVIL_131</name>
</gene>
<dbReference type="EMBL" id="MH590603">
    <property type="protein sequence ID" value="AXH70517.1"/>
    <property type="molecule type" value="Genomic_DNA"/>
</dbReference>
<evidence type="ECO:0000313" key="1">
    <source>
        <dbReference type="EMBL" id="AXH70517.1"/>
    </source>
</evidence>
<evidence type="ECO:0000313" key="2">
    <source>
        <dbReference type="Proteomes" id="UP000257597"/>
    </source>
</evidence>